<dbReference type="Gene3D" id="3.30.200.20">
    <property type="entry name" value="Phosphorylase Kinase, domain 1"/>
    <property type="match status" value="2"/>
</dbReference>
<evidence type="ECO:0000256" key="5">
    <source>
        <dbReference type="ARBA" id="ARBA00022729"/>
    </source>
</evidence>
<dbReference type="PANTHER" id="PTHR27009">
    <property type="entry name" value="RUST RESISTANCE KINASE LR10-RELATED"/>
    <property type="match status" value="1"/>
</dbReference>
<gene>
    <name evidence="16" type="ORF">ACMD2_14824</name>
</gene>
<dbReference type="InterPro" id="IPR017441">
    <property type="entry name" value="Protein_kinase_ATP_BS"/>
</dbReference>
<dbReference type="Gene3D" id="3.10.110.10">
    <property type="entry name" value="Ubiquitin Conjugating Enzyme"/>
    <property type="match status" value="1"/>
</dbReference>
<evidence type="ECO:0000256" key="6">
    <source>
        <dbReference type="ARBA" id="ARBA00022741"/>
    </source>
</evidence>
<keyword evidence="5" id="KW-0732">Signal</keyword>
<evidence type="ECO:0000259" key="15">
    <source>
        <dbReference type="PROSITE" id="PS50127"/>
    </source>
</evidence>
<dbReference type="CDD" id="cd14066">
    <property type="entry name" value="STKc_IRAK"/>
    <property type="match status" value="2"/>
</dbReference>
<keyword evidence="7 16" id="KW-0418">Kinase</keyword>
<keyword evidence="2" id="KW-0723">Serine/threonine-protein kinase</keyword>
<keyword evidence="4 13" id="KW-0812">Transmembrane</keyword>
<dbReference type="InterPro" id="IPR016135">
    <property type="entry name" value="UBQ-conjugating_enzyme/RWD"/>
</dbReference>
<dbReference type="EMBL" id="LSRQ01002143">
    <property type="protein sequence ID" value="OAY75286.1"/>
    <property type="molecule type" value="Genomic_DNA"/>
</dbReference>
<dbReference type="SUPFAM" id="SSF54495">
    <property type="entry name" value="UBC-like"/>
    <property type="match status" value="1"/>
</dbReference>
<keyword evidence="9 13" id="KW-1133">Transmembrane helix</keyword>
<dbReference type="GO" id="GO:0016020">
    <property type="term" value="C:membrane"/>
    <property type="evidence" value="ECO:0007669"/>
    <property type="project" value="UniProtKB-SubCell"/>
</dbReference>
<protein>
    <submittedName>
        <fullName evidence="16">Glycerophosphodiester phosphodiesterase protein kinase domain-containing GDPDL2</fullName>
    </submittedName>
</protein>
<comment type="subcellular location">
    <subcellularLocation>
        <location evidence="1">Membrane</location>
        <topology evidence="1">Single-pass type I membrane protein</topology>
    </subcellularLocation>
</comment>
<feature type="binding site" evidence="12">
    <location>
        <position position="794"/>
    </location>
    <ligand>
        <name>ATP</name>
        <dbReference type="ChEBI" id="CHEBI:30616"/>
    </ligand>
</feature>
<dbReference type="PROSITE" id="PS50011">
    <property type="entry name" value="PROTEIN_KINASE_DOM"/>
    <property type="match status" value="3"/>
</dbReference>
<evidence type="ECO:0000256" key="11">
    <source>
        <dbReference type="ARBA" id="ARBA00023180"/>
    </source>
</evidence>
<dbReference type="InterPro" id="IPR000719">
    <property type="entry name" value="Prot_kinase_dom"/>
</dbReference>
<dbReference type="GO" id="GO:0005524">
    <property type="term" value="F:ATP binding"/>
    <property type="evidence" value="ECO:0007669"/>
    <property type="project" value="UniProtKB-UniRule"/>
</dbReference>
<keyword evidence="11" id="KW-0325">Glycoprotein</keyword>
<evidence type="ECO:0000256" key="8">
    <source>
        <dbReference type="ARBA" id="ARBA00022840"/>
    </source>
</evidence>
<feature type="domain" description="UBC core" evidence="15">
    <location>
        <begin position="1"/>
        <end position="127"/>
    </location>
</feature>
<feature type="domain" description="Protein kinase" evidence="14">
    <location>
        <begin position="175"/>
        <end position="456"/>
    </location>
</feature>
<keyword evidence="10 13" id="KW-0472">Membrane</keyword>
<dbReference type="FunFam" id="3.30.200.20:FF:000178">
    <property type="entry name" value="serine/threonine-protein kinase PBS1-like"/>
    <property type="match status" value="2"/>
</dbReference>
<feature type="binding site" evidence="12">
    <location>
        <position position="203"/>
    </location>
    <ligand>
        <name>ATP</name>
        <dbReference type="ChEBI" id="CHEBI:30616"/>
    </ligand>
</feature>
<dbReference type="SMART" id="SM00220">
    <property type="entry name" value="S_TKc"/>
    <property type="match status" value="2"/>
</dbReference>
<dbReference type="GO" id="GO:0004674">
    <property type="term" value="F:protein serine/threonine kinase activity"/>
    <property type="evidence" value="ECO:0007669"/>
    <property type="project" value="UniProtKB-KW"/>
</dbReference>
<keyword evidence="6 12" id="KW-0547">Nucleotide-binding</keyword>
<organism evidence="16 17">
    <name type="scientific">Ananas comosus</name>
    <name type="common">Pineapple</name>
    <name type="synonym">Ananas ananas</name>
    <dbReference type="NCBI Taxonomy" id="4615"/>
    <lineage>
        <taxon>Eukaryota</taxon>
        <taxon>Viridiplantae</taxon>
        <taxon>Streptophyta</taxon>
        <taxon>Embryophyta</taxon>
        <taxon>Tracheophyta</taxon>
        <taxon>Spermatophyta</taxon>
        <taxon>Magnoliopsida</taxon>
        <taxon>Liliopsida</taxon>
        <taxon>Poales</taxon>
        <taxon>Bromeliaceae</taxon>
        <taxon>Bromelioideae</taxon>
        <taxon>Ananas</taxon>
    </lineage>
</organism>
<dbReference type="GO" id="GO:0030247">
    <property type="term" value="F:polysaccharide binding"/>
    <property type="evidence" value="ECO:0007669"/>
    <property type="project" value="InterPro"/>
</dbReference>
<evidence type="ECO:0000313" key="17">
    <source>
        <dbReference type="Proteomes" id="UP000092600"/>
    </source>
</evidence>
<dbReference type="Pfam" id="PF00069">
    <property type="entry name" value="Pkinase"/>
    <property type="match status" value="3"/>
</dbReference>
<keyword evidence="3" id="KW-0808">Transferase</keyword>
<dbReference type="AlphaFoldDB" id="A0A199VEI3"/>
<dbReference type="InterPro" id="IPR000608">
    <property type="entry name" value="UBC"/>
</dbReference>
<name>A0A199VEI3_ANACO</name>
<evidence type="ECO:0000256" key="13">
    <source>
        <dbReference type="SAM" id="Phobius"/>
    </source>
</evidence>
<reference evidence="16 17" key="1">
    <citation type="journal article" date="2016" name="DNA Res.">
        <title>The draft genome of MD-2 pineapple using hybrid error correction of long reads.</title>
        <authorList>
            <person name="Redwan R.M."/>
            <person name="Saidin A."/>
            <person name="Kumar S.V."/>
        </authorList>
    </citation>
    <scope>NUCLEOTIDE SEQUENCE [LARGE SCALE GENOMIC DNA]</scope>
    <source>
        <strain evidence="17">cv. MD2</strain>
        <tissue evidence="16">Leaf</tissue>
    </source>
</reference>
<dbReference type="InterPro" id="IPR011009">
    <property type="entry name" value="Kinase-like_dom_sf"/>
</dbReference>
<dbReference type="InterPro" id="IPR025287">
    <property type="entry name" value="WAK_GUB"/>
</dbReference>
<feature type="domain" description="Protein kinase" evidence="14">
    <location>
        <begin position="1034"/>
        <end position="1236"/>
    </location>
</feature>
<evidence type="ECO:0000313" key="16">
    <source>
        <dbReference type="EMBL" id="OAY75286.1"/>
    </source>
</evidence>
<keyword evidence="8 12" id="KW-0067">ATP-binding</keyword>
<sequence length="1236" mass="138332">MVELGSAKYYVTNISYTNHTISVVDPVFVGDDRYCHLPIPSPPPGFSDLYLNVGENWALFLGRICFDILKDKWSSALQKRRVLLSIQALLSAPNLDDPLSDNIAKHWKANEAKAVEIALWILGRFVFAPISLLILMAYKLWSSHVSIDIVEKFLQDQQMLSPTRYSYTDIIAITGHFREKLGQGGFGSVFRGTLLSGQHVAIKMLGNSQFNGEDFINEVSTIGRIHHVNIVRLAGFCSEGSKRALVYEYMPNGSLDKYIFSAKGTSSRPFSWDKLNEIALGVARGIDYLHRGCDMQILHFDIKPHNILLDRHFNPKVSDFGLARLFPKDYSLVSLSAARGTIGYIAPELVSRNFGIVSDKSDVFSFGMLLLEMAGGRRNVDPSIENTSQVYYPSWIYDQLTQNDGIIEINNNIKIHEVESKLCKVGLWCIQMKSSNRPSMDKVIEMLVSILLALFLLAAGRSTIVSGGDDADGDFFKKCPASRCAEGGPEIRFPYRLNSSPSFCGAPGMELSCSGNDTVVALPHAGSFNVTTIDYRNAEITVKLGCSCLTCLTRNLISVESLNLTTSIYQPLLDGSDISLLGCPTKWTPDDDYDAAGPISCLSTASQFVYVLSAYGYASSLPSDCRVTADDLSISFRHMTEFGSDYLPTFKERVADLIARGEVTVGWYVPQITGECMLCEKAKKYCRFSSATNQPFCQQGRNVKLIAATSSAAFVVLLLLVVILVYFYTRSKREKEIRLKVEKFLASYNAIKPTRYTFSELKKITKRFKNKLGQGGFGSVYKGELANGIPVAVKMLARSKWDGREFTNEVATIGRIHHFNVVRLLGFCSEGTTHALIYEFMPNESLEKYIFSKSRNTLREPLGMEKLLEIAIGIARGIEYLHQGCNQRILHFDIKPHNILLDRNFNPKISDFGLAKLCSRDQSIVTMTAARGTMGYIAPEMYSRNFGAVSYKADVYSFGMLVMEMVGGRRTVDPQIENQSEFYFPEWIYDQLANGQDIGSAIEIANTSEIEIAKRLVVVALWCIQWDPRDRPSMTRVVQMLIGDSQSLPMPPTPFVSSQVKMNTLHEPLRMEKLLEIAIGIACGIEYLHQGCNQRILHFDIKPHNILLDRNFNPKISDFGLAKLCSRDQSIVTMTAARGTMGYIAPEMYSRNFETVSYKADIYSFGMLVMEMVSGRRNANPRIENQSEFYFPEWIYDQLVNGQDIGPAIEIANTSETEIAKKLAVVALWCIRIGGR</sequence>
<proteinExistence type="predicted"/>
<dbReference type="Pfam" id="PF13947">
    <property type="entry name" value="GUB_WAK_bind"/>
    <property type="match status" value="1"/>
</dbReference>
<dbReference type="SUPFAM" id="SSF56112">
    <property type="entry name" value="Protein kinase-like (PK-like)"/>
    <property type="match status" value="3"/>
</dbReference>
<dbReference type="InterPro" id="IPR008271">
    <property type="entry name" value="Ser/Thr_kinase_AS"/>
</dbReference>
<dbReference type="Gene3D" id="1.10.510.10">
    <property type="entry name" value="Transferase(Phosphotransferase) domain 1"/>
    <property type="match status" value="3"/>
</dbReference>
<evidence type="ECO:0000256" key="9">
    <source>
        <dbReference type="ARBA" id="ARBA00022989"/>
    </source>
</evidence>
<accession>A0A199VEI3</accession>
<evidence type="ECO:0000256" key="2">
    <source>
        <dbReference type="ARBA" id="ARBA00022527"/>
    </source>
</evidence>
<dbReference type="Proteomes" id="UP000092600">
    <property type="component" value="Unassembled WGS sequence"/>
</dbReference>
<dbReference type="STRING" id="4615.A0A199VEI3"/>
<dbReference type="PROSITE" id="PS00108">
    <property type="entry name" value="PROTEIN_KINASE_ST"/>
    <property type="match status" value="3"/>
</dbReference>
<feature type="transmembrane region" description="Helical" evidence="13">
    <location>
        <begin position="705"/>
        <end position="728"/>
    </location>
</feature>
<evidence type="ECO:0000256" key="10">
    <source>
        <dbReference type="ARBA" id="ARBA00023136"/>
    </source>
</evidence>
<evidence type="ECO:0000256" key="4">
    <source>
        <dbReference type="ARBA" id="ARBA00022692"/>
    </source>
</evidence>
<dbReference type="Pfam" id="PF00179">
    <property type="entry name" value="UQ_con"/>
    <property type="match status" value="1"/>
</dbReference>
<feature type="domain" description="Protein kinase" evidence="14">
    <location>
        <begin position="766"/>
        <end position="1056"/>
    </location>
</feature>
<dbReference type="PROSITE" id="PS50127">
    <property type="entry name" value="UBC_2"/>
    <property type="match status" value="1"/>
</dbReference>
<evidence type="ECO:0000256" key="12">
    <source>
        <dbReference type="PROSITE-ProRule" id="PRU10141"/>
    </source>
</evidence>
<dbReference type="PROSITE" id="PS00107">
    <property type="entry name" value="PROTEIN_KINASE_ATP"/>
    <property type="match status" value="2"/>
</dbReference>
<evidence type="ECO:0000259" key="14">
    <source>
        <dbReference type="PROSITE" id="PS50011"/>
    </source>
</evidence>
<dbReference type="InterPro" id="IPR045874">
    <property type="entry name" value="LRK10/LRL21-25-like"/>
</dbReference>
<evidence type="ECO:0000256" key="7">
    <source>
        <dbReference type="ARBA" id="ARBA00022777"/>
    </source>
</evidence>
<evidence type="ECO:0000256" key="3">
    <source>
        <dbReference type="ARBA" id="ARBA00022679"/>
    </source>
</evidence>
<comment type="caution">
    <text evidence="16">The sequence shown here is derived from an EMBL/GenBank/DDBJ whole genome shotgun (WGS) entry which is preliminary data.</text>
</comment>
<evidence type="ECO:0000256" key="1">
    <source>
        <dbReference type="ARBA" id="ARBA00004479"/>
    </source>
</evidence>
<dbReference type="FunFam" id="1.10.510.10:FF:000590">
    <property type="entry name" value="PR5-like receptor kinase"/>
    <property type="match status" value="3"/>
</dbReference>